<feature type="domain" description="Peptidase M16 C-terminal" evidence="2">
    <location>
        <begin position="1"/>
        <end position="100"/>
    </location>
</feature>
<dbReference type="EMBL" id="VSSQ01081123">
    <property type="protein sequence ID" value="MPN30124.1"/>
    <property type="molecule type" value="Genomic_DNA"/>
</dbReference>
<dbReference type="GO" id="GO:0008233">
    <property type="term" value="F:peptidase activity"/>
    <property type="evidence" value="ECO:0007669"/>
    <property type="project" value="UniProtKB-KW"/>
</dbReference>
<reference evidence="3" key="1">
    <citation type="submission" date="2019-08" db="EMBL/GenBank/DDBJ databases">
        <authorList>
            <person name="Kucharzyk K."/>
            <person name="Murdoch R.W."/>
            <person name="Higgins S."/>
            <person name="Loffler F."/>
        </authorList>
    </citation>
    <scope>NUCLEOTIDE SEQUENCE</scope>
</reference>
<gene>
    <name evidence="3" type="ORF">SDC9_177582</name>
</gene>
<sequence length="165" mass="19125">MGWRTFNMYHRDKYILYMINHILGGGSLNSRLNVSLREKHGLVYHVESNLTLYSDTGLFTIYFASDPKLREKCLRLIGKEIEKIMQCELTPSQLIRAKRQWKGQMGIAAENHENGALGMGKAFLHFNRYVPLNELYTQIDNITSQEIRRVANDILSTPPFQLSYV</sequence>
<dbReference type="Gene3D" id="3.30.830.10">
    <property type="entry name" value="Metalloenzyme, LuxS/M16 peptidase-like"/>
    <property type="match status" value="1"/>
</dbReference>
<dbReference type="Pfam" id="PF05193">
    <property type="entry name" value="Peptidase_M16_C"/>
    <property type="match status" value="1"/>
</dbReference>
<evidence type="ECO:0000256" key="1">
    <source>
        <dbReference type="ARBA" id="ARBA00007261"/>
    </source>
</evidence>
<comment type="caution">
    <text evidence="3">The sequence shown here is derived from an EMBL/GenBank/DDBJ whole genome shotgun (WGS) entry which is preliminary data.</text>
</comment>
<evidence type="ECO:0000259" key="2">
    <source>
        <dbReference type="Pfam" id="PF05193"/>
    </source>
</evidence>
<organism evidence="3">
    <name type="scientific">bioreactor metagenome</name>
    <dbReference type="NCBI Taxonomy" id="1076179"/>
    <lineage>
        <taxon>unclassified sequences</taxon>
        <taxon>metagenomes</taxon>
        <taxon>ecological metagenomes</taxon>
    </lineage>
</organism>
<protein>
    <submittedName>
        <fullName evidence="3">Putative zinc protease</fullName>
        <ecNumber evidence="3">3.4.24.-</ecNumber>
    </submittedName>
</protein>
<dbReference type="PANTHER" id="PTHR11851:SF49">
    <property type="entry name" value="MITOCHONDRIAL-PROCESSING PEPTIDASE SUBUNIT ALPHA"/>
    <property type="match status" value="1"/>
</dbReference>
<keyword evidence="3" id="KW-0378">Hydrolase</keyword>
<comment type="similarity">
    <text evidence="1">Belongs to the peptidase M16 family.</text>
</comment>
<dbReference type="GO" id="GO:0006508">
    <property type="term" value="P:proteolysis"/>
    <property type="evidence" value="ECO:0007669"/>
    <property type="project" value="UniProtKB-KW"/>
</dbReference>
<name>A0A645H1C6_9ZZZZ</name>
<dbReference type="AlphaFoldDB" id="A0A645H1C6"/>
<dbReference type="GO" id="GO:0046872">
    <property type="term" value="F:metal ion binding"/>
    <property type="evidence" value="ECO:0007669"/>
    <property type="project" value="InterPro"/>
</dbReference>
<dbReference type="InterPro" id="IPR007863">
    <property type="entry name" value="Peptidase_M16_C"/>
</dbReference>
<dbReference type="SUPFAM" id="SSF63411">
    <property type="entry name" value="LuxS/MPP-like metallohydrolase"/>
    <property type="match status" value="1"/>
</dbReference>
<dbReference type="InterPro" id="IPR011249">
    <property type="entry name" value="Metalloenz_LuxS/M16"/>
</dbReference>
<keyword evidence="3" id="KW-0645">Protease</keyword>
<evidence type="ECO:0000313" key="3">
    <source>
        <dbReference type="EMBL" id="MPN30124.1"/>
    </source>
</evidence>
<dbReference type="PANTHER" id="PTHR11851">
    <property type="entry name" value="METALLOPROTEASE"/>
    <property type="match status" value="1"/>
</dbReference>
<dbReference type="EC" id="3.4.24.-" evidence="3"/>
<dbReference type="InterPro" id="IPR050361">
    <property type="entry name" value="MPP/UQCRC_Complex"/>
</dbReference>
<accession>A0A645H1C6</accession>
<proteinExistence type="inferred from homology"/>